<name>A0A8J6ZMQ8_DESMC</name>
<dbReference type="EMBL" id="JADEXS010000235">
    <property type="protein sequence ID" value="MBE9024174.1"/>
    <property type="molecule type" value="Genomic_DNA"/>
</dbReference>
<keyword evidence="2" id="KW-1185">Reference proteome</keyword>
<organism evidence="1 2">
    <name type="scientific">Desmonostoc muscorum LEGE 12446</name>
    <dbReference type="NCBI Taxonomy" id="1828758"/>
    <lineage>
        <taxon>Bacteria</taxon>
        <taxon>Bacillati</taxon>
        <taxon>Cyanobacteriota</taxon>
        <taxon>Cyanophyceae</taxon>
        <taxon>Nostocales</taxon>
        <taxon>Nostocaceae</taxon>
        <taxon>Desmonostoc</taxon>
    </lineage>
</organism>
<evidence type="ECO:0000313" key="2">
    <source>
        <dbReference type="Proteomes" id="UP000622533"/>
    </source>
</evidence>
<dbReference type="AlphaFoldDB" id="A0A8J6ZMQ8"/>
<dbReference type="Proteomes" id="UP000622533">
    <property type="component" value="Unassembled WGS sequence"/>
</dbReference>
<reference evidence="1" key="1">
    <citation type="submission" date="2020-10" db="EMBL/GenBank/DDBJ databases">
        <authorList>
            <person name="Castelo-Branco R."/>
            <person name="Eusebio N."/>
            <person name="Adriana R."/>
            <person name="Vieira A."/>
            <person name="Brugerolle De Fraissinette N."/>
            <person name="Rezende De Castro R."/>
            <person name="Schneider M.P."/>
            <person name="Vasconcelos V."/>
            <person name="Leao P.N."/>
        </authorList>
    </citation>
    <scope>NUCLEOTIDE SEQUENCE</scope>
    <source>
        <strain evidence="1">LEGE 12446</strain>
    </source>
</reference>
<dbReference type="RefSeq" id="WP_193918319.1">
    <property type="nucleotide sequence ID" value="NZ_JADEXS020000001.1"/>
</dbReference>
<evidence type="ECO:0000313" key="1">
    <source>
        <dbReference type="EMBL" id="MBE9024174.1"/>
    </source>
</evidence>
<proteinExistence type="predicted"/>
<gene>
    <name evidence="1" type="ORF">IQ276_17590</name>
</gene>
<accession>A0A8J6ZMQ8</accession>
<comment type="caution">
    <text evidence="1">The sequence shown here is derived from an EMBL/GenBank/DDBJ whole genome shotgun (WGS) entry which is preliminary data.</text>
</comment>
<protein>
    <recommendedName>
        <fullName evidence="3">PEP-CTERM sorting domain-containing protein</fullName>
    </recommendedName>
</protein>
<evidence type="ECO:0008006" key="3">
    <source>
        <dbReference type="Google" id="ProtNLM"/>
    </source>
</evidence>
<sequence length="254" mass="26898">MNLPLLTRSVQNFSAVVGTTLLLAFSSLPVQAISFVTVRDDLNANDKIDWSSLDFGISAEILPGTIANFLPYSFDSKSENGLGYGIDIPVINNPRFTTPFVFPVSPNLPINFSDGDAILFTGFIPGGFPAQGNPGPITITFDTPVLGAGTQIGVDDTFNFTAFISAFDDKDNLLGSFSIPGTSSTVIDNSAVFIGVSNEIANISKLVISSSENNRALGINFLSISRTSIPEAGTILALSLFGIGLLFNKQKFAN</sequence>